<sequence>MIKIEIDDYIKELIEKEHFQDIEKRIKSSIEEVHTISSYKNLHDYFFDKFGDIDEKKLKKLIIGNKTDLIEIIENIGEIPFKKNDPFEKMYTNFTKRGWSKLLLKNLNVRVCPYCNRQYTFTLANSGIRPQFDHFFPKSLFSYLSVSLYNLIPSCSICNSKKHALNTYKDDLYYPYEDEFGNDVIFQTIPINNDFLYWTGTSNNFDIKVISKDEKQNNKVENLNKYMKIELLYKEHKDYIRDIIRNAVIYNDSRIDELLDLFPDLFQSKDEVINSIFMSNIDKGRWDKRPLSKLTHDIYEEFKIFSSNK</sequence>
<dbReference type="Proteomes" id="UP001175137">
    <property type="component" value="Unassembled WGS sequence"/>
</dbReference>
<dbReference type="Gene3D" id="1.10.30.50">
    <property type="match status" value="1"/>
</dbReference>
<comment type="caution">
    <text evidence="1">The sequence shown here is derived from an EMBL/GenBank/DDBJ whole genome shotgun (WGS) entry which is preliminary data.</text>
</comment>
<name>A0AAW7NES7_BACCE</name>
<protein>
    <submittedName>
        <fullName evidence="1">HNH endonuclease domain-containing protein</fullName>
    </submittedName>
</protein>
<keyword evidence="1" id="KW-0540">Nuclease</keyword>
<proteinExistence type="predicted"/>
<dbReference type="GO" id="GO:0004519">
    <property type="term" value="F:endonuclease activity"/>
    <property type="evidence" value="ECO:0007669"/>
    <property type="project" value="UniProtKB-KW"/>
</dbReference>
<dbReference type="AlphaFoldDB" id="A0AAW7NES7"/>
<gene>
    <name evidence="1" type="ORF">QYM23_11240</name>
</gene>
<organism evidence="1 2">
    <name type="scientific">Bacillus cereus</name>
    <dbReference type="NCBI Taxonomy" id="1396"/>
    <lineage>
        <taxon>Bacteria</taxon>
        <taxon>Bacillati</taxon>
        <taxon>Bacillota</taxon>
        <taxon>Bacilli</taxon>
        <taxon>Bacillales</taxon>
        <taxon>Bacillaceae</taxon>
        <taxon>Bacillus</taxon>
        <taxon>Bacillus cereus group</taxon>
    </lineage>
</organism>
<dbReference type="RefSeq" id="WP_243340748.1">
    <property type="nucleotide sequence ID" value="NZ_JALGCM010000001.1"/>
</dbReference>
<evidence type="ECO:0000313" key="1">
    <source>
        <dbReference type="EMBL" id="MDN4873429.1"/>
    </source>
</evidence>
<reference evidence="1" key="1">
    <citation type="submission" date="2023-07" db="EMBL/GenBank/DDBJ databases">
        <title>Complete genome sequence of Bacillus cereus SRCM126073 isolated from soil.</title>
        <authorList>
            <person name="Yang H.-G."/>
            <person name="Ryu M.-S."/>
            <person name="Ha G.-S."/>
            <person name="Yang H.-J."/>
            <person name="Jeong D.-Y."/>
        </authorList>
    </citation>
    <scope>NUCLEOTIDE SEQUENCE</scope>
    <source>
        <strain evidence="1">SRCM126073</strain>
    </source>
</reference>
<keyword evidence="1" id="KW-0378">Hydrolase</keyword>
<evidence type="ECO:0000313" key="2">
    <source>
        <dbReference type="Proteomes" id="UP001175137"/>
    </source>
</evidence>
<keyword evidence="1" id="KW-0255">Endonuclease</keyword>
<accession>A0AAW7NES7</accession>
<dbReference type="EMBL" id="JAUIQW010000001">
    <property type="protein sequence ID" value="MDN4873429.1"/>
    <property type="molecule type" value="Genomic_DNA"/>
</dbReference>